<accession>A0A9X3ILH8</accession>
<dbReference type="Proteomes" id="UP001144805">
    <property type="component" value="Unassembled WGS sequence"/>
</dbReference>
<dbReference type="Pfam" id="PF11215">
    <property type="entry name" value="DUF3010"/>
    <property type="match status" value="1"/>
</dbReference>
<sequence>MNVLGVEFSSRKLNYVLLACEGEHVQILQSNRLELSDTRSRQALRAFQSAIAALINGTSPELIGIKDKPETGHMRAGAAALKMEGILLAAAPCDVEFISGKRINACADDDSLNAYHQPAYKAALAAFRKQSA</sequence>
<gene>
    <name evidence="1" type="ORF">OSH07_15910</name>
</gene>
<protein>
    <submittedName>
        <fullName evidence="1">DUF3010 family protein</fullName>
    </submittedName>
</protein>
<dbReference type="EMBL" id="JAPKNK010000006">
    <property type="protein sequence ID" value="MCX5570694.1"/>
    <property type="molecule type" value="Genomic_DNA"/>
</dbReference>
<reference evidence="1" key="1">
    <citation type="submission" date="2022-11" db="EMBL/GenBank/DDBJ databases">
        <title>Biodiversity and phylogenetic relationships of bacteria.</title>
        <authorList>
            <person name="Machado R.A.R."/>
            <person name="Bhat A."/>
            <person name="Loulou A."/>
            <person name="Kallel S."/>
        </authorList>
    </citation>
    <scope>NUCLEOTIDE SEQUENCE</scope>
    <source>
        <strain evidence="1">K-TC2</strain>
    </source>
</reference>
<evidence type="ECO:0000313" key="2">
    <source>
        <dbReference type="Proteomes" id="UP001144805"/>
    </source>
</evidence>
<evidence type="ECO:0000313" key="1">
    <source>
        <dbReference type="EMBL" id="MCX5570694.1"/>
    </source>
</evidence>
<dbReference type="InterPro" id="IPR021378">
    <property type="entry name" value="DUF3010"/>
</dbReference>
<name>A0A9X3ILH8_9HYPH</name>
<dbReference type="AlphaFoldDB" id="A0A9X3ILH8"/>
<dbReference type="RefSeq" id="WP_266339650.1">
    <property type="nucleotide sequence ID" value="NZ_JAPKNK010000006.1"/>
</dbReference>
<keyword evidence="2" id="KW-1185">Reference proteome</keyword>
<comment type="caution">
    <text evidence="1">The sequence shown here is derived from an EMBL/GenBank/DDBJ whole genome shotgun (WGS) entry which is preliminary data.</text>
</comment>
<organism evidence="1 2">
    <name type="scientific">Kaistia nematophila</name>
    <dbReference type="NCBI Taxonomy" id="2994654"/>
    <lineage>
        <taxon>Bacteria</taxon>
        <taxon>Pseudomonadati</taxon>
        <taxon>Pseudomonadota</taxon>
        <taxon>Alphaproteobacteria</taxon>
        <taxon>Hyphomicrobiales</taxon>
        <taxon>Kaistiaceae</taxon>
        <taxon>Kaistia</taxon>
    </lineage>
</organism>
<proteinExistence type="predicted"/>